<feature type="binding site" evidence="2">
    <location>
        <position position="88"/>
    </location>
    <ligand>
        <name>substrate</name>
    </ligand>
</feature>
<accession>A0A419V9J0</accession>
<organism evidence="4 5">
    <name type="scientific">Sinobaca qinghaiensis</name>
    <dbReference type="NCBI Taxonomy" id="342944"/>
    <lineage>
        <taxon>Bacteria</taxon>
        <taxon>Bacillati</taxon>
        <taxon>Bacillota</taxon>
        <taxon>Bacilli</taxon>
        <taxon>Bacillales</taxon>
        <taxon>Sporolactobacillaceae</taxon>
        <taxon>Sinobaca</taxon>
    </lineage>
</organism>
<feature type="active site" description="Charge relay system" evidence="1">
    <location>
        <position position="215"/>
    </location>
</feature>
<gene>
    <name evidence="4" type="ORF">ATL39_0798</name>
</gene>
<evidence type="ECO:0000259" key="3">
    <source>
        <dbReference type="Pfam" id="PF12697"/>
    </source>
</evidence>
<evidence type="ECO:0000313" key="5">
    <source>
        <dbReference type="Proteomes" id="UP000285120"/>
    </source>
</evidence>
<dbReference type="RefSeq" id="WP_120192025.1">
    <property type="nucleotide sequence ID" value="NZ_RAPK01000006.1"/>
</dbReference>
<keyword evidence="5" id="KW-1185">Reference proteome</keyword>
<feature type="domain" description="AB hydrolase-1" evidence="3">
    <location>
        <begin position="5"/>
        <end position="215"/>
    </location>
</feature>
<feature type="binding site" evidence="2">
    <location>
        <position position="10"/>
    </location>
    <ligand>
        <name>substrate</name>
    </ligand>
</feature>
<evidence type="ECO:0000256" key="1">
    <source>
        <dbReference type="PIRSR" id="PIRSR017388-1"/>
    </source>
</evidence>
<dbReference type="Pfam" id="PF12697">
    <property type="entry name" value="Abhydrolase_6"/>
    <property type="match status" value="1"/>
</dbReference>
<sequence length="251" mass="29060">MIGCLCLHGFTGAPWELEPLSRVLEEETDWLVYTPVLPGHDLMTDLSEREFRSRFKESDHKTWIHTADLAAKELFERCSKVYVIGFSMGGILATYIAARYPVEKLVLLSAAAHYVNPSQLSKDMALIMKNMIKGQLKKQPWYPIFWSKIHTPVRSLSEFQKVVRTIEPFIKEVEVPTFIAQGMKDSLVRKSSALFLYKEIAAKEKQLYFYEQSHHFIVHSENQKQLIEDVLHFLLAEKIEPDVVWKSSDQV</sequence>
<feature type="active site" description="Charge relay system" evidence="1">
    <location>
        <position position="185"/>
    </location>
</feature>
<comment type="caution">
    <text evidence="4">The sequence shown here is derived from an EMBL/GenBank/DDBJ whole genome shotgun (WGS) entry which is preliminary data.</text>
</comment>
<dbReference type="OrthoDB" id="9786110at2"/>
<dbReference type="SUPFAM" id="SSF53474">
    <property type="entry name" value="alpha/beta-Hydrolases"/>
    <property type="match status" value="1"/>
</dbReference>
<proteinExistence type="predicted"/>
<dbReference type="GO" id="GO:0052689">
    <property type="term" value="F:carboxylic ester hydrolase activity"/>
    <property type="evidence" value="ECO:0007669"/>
    <property type="project" value="InterPro"/>
</dbReference>
<name>A0A419V9J0_9BACL</name>
<dbReference type="InterPro" id="IPR000073">
    <property type="entry name" value="AB_hydrolase_1"/>
</dbReference>
<evidence type="ECO:0000256" key="2">
    <source>
        <dbReference type="PIRSR" id="PIRSR017388-2"/>
    </source>
</evidence>
<dbReference type="InterPro" id="IPR029058">
    <property type="entry name" value="AB_hydrolase_fold"/>
</dbReference>
<dbReference type="Gene3D" id="3.40.50.1820">
    <property type="entry name" value="alpha/beta hydrolase"/>
    <property type="match status" value="1"/>
</dbReference>
<dbReference type="InterPro" id="IPR012354">
    <property type="entry name" value="Esterase_lipase"/>
</dbReference>
<dbReference type="EMBL" id="RAPK01000006">
    <property type="protein sequence ID" value="RKD76579.1"/>
    <property type="molecule type" value="Genomic_DNA"/>
</dbReference>
<feature type="active site" description="Nucleophile" evidence="1">
    <location>
        <position position="87"/>
    </location>
</feature>
<reference evidence="4 5" key="1">
    <citation type="submission" date="2018-09" db="EMBL/GenBank/DDBJ databases">
        <title>Genomic Encyclopedia of Archaeal and Bacterial Type Strains, Phase II (KMG-II): from individual species to whole genera.</title>
        <authorList>
            <person name="Goeker M."/>
        </authorList>
    </citation>
    <scope>NUCLEOTIDE SEQUENCE [LARGE SCALE GENOMIC DNA]</scope>
    <source>
        <strain evidence="4 5">DSM 17008</strain>
    </source>
</reference>
<protein>
    <submittedName>
        <fullName evidence="4">Esterase/lipase</fullName>
    </submittedName>
</protein>
<dbReference type="PIRSF" id="PIRSF017388">
    <property type="entry name" value="Esterase_lipase"/>
    <property type="match status" value="1"/>
</dbReference>
<evidence type="ECO:0000313" key="4">
    <source>
        <dbReference type="EMBL" id="RKD76579.1"/>
    </source>
</evidence>
<dbReference type="AlphaFoldDB" id="A0A419V9J0"/>
<dbReference type="Proteomes" id="UP000285120">
    <property type="component" value="Unassembled WGS sequence"/>
</dbReference>